<reference evidence="3 4" key="1">
    <citation type="journal article" date="2018" name="Sci. Rep.">
        <title>Characterisation of pathogen-specific regions and novel effector candidates in Fusarium oxysporum f. sp. cepae.</title>
        <authorList>
            <person name="Armitage A.D."/>
            <person name="Taylor A."/>
            <person name="Sobczyk M.K."/>
            <person name="Baxter L."/>
            <person name="Greenfield B.P."/>
            <person name="Bates H.J."/>
            <person name="Wilson F."/>
            <person name="Jackson A.C."/>
            <person name="Ott S."/>
            <person name="Harrison R.J."/>
            <person name="Clarkson J.P."/>
        </authorList>
    </citation>
    <scope>NUCLEOTIDE SEQUENCE [LARGE SCALE GENOMIC DNA]</scope>
    <source>
        <strain evidence="3 4">Fo_A13</strain>
    </source>
</reference>
<dbReference type="GO" id="GO:0009277">
    <property type="term" value="C:fungal-type cell wall"/>
    <property type="evidence" value="ECO:0007669"/>
    <property type="project" value="InterPro"/>
</dbReference>
<feature type="signal peptide" evidence="2">
    <location>
        <begin position="1"/>
        <end position="16"/>
    </location>
</feature>
<dbReference type="Proteomes" id="UP000285084">
    <property type="component" value="Unassembled WGS sequence"/>
</dbReference>
<comment type="subcellular location">
    <subcellularLocation>
        <location evidence="2">Secreted</location>
        <location evidence="2">Cell wall</location>
    </subcellularLocation>
</comment>
<evidence type="ECO:0000313" key="4">
    <source>
        <dbReference type="Proteomes" id="UP000285084"/>
    </source>
</evidence>
<evidence type="ECO:0000256" key="2">
    <source>
        <dbReference type="RuleBase" id="RU365009"/>
    </source>
</evidence>
<dbReference type="EMBL" id="MRCX01000505">
    <property type="protein sequence ID" value="RKK64644.1"/>
    <property type="molecule type" value="Genomic_DNA"/>
</dbReference>
<evidence type="ECO:0000313" key="3">
    <source>
        <dbReference type="EMBL" id="RKK64644.1"/>
    </source>
</evidence>
<comment type="similarity">
    <text evidence="2">Belongs to the fungal hydrophobin family.</text>
</comment>
<name>A0A420MAH4_FUSOX</name>
<evidence type="ECO:0000256" key="1">
    <source>
        <dbReference type="ARBA" id="ARBA00023157"/>
    </source>
</evidence>
<feature type="chain" id="PRO_5018820548" description="Hydrophobin" evidence="2">
    <location>
        <begin position="17"/>
        <end position="126"/>
    </location>
</feature>
<dbReference type="Pfam" id="PF01185">
    <property type="entry name" value="Hydrophobin"/>
    <property type="match status" value="1"/>
</dbReference>
<keyword evidence="2" id="KW-0134">Cell wall</keyword>
<dbReference type="GO" id="GO:0005199">
    <property type="term" value="F:structural constituent of cell wall"/>
    <property type="evidence" value="ECO:0007669"/>
    <property type="project" value="InterPro"/>
</dbReference>
<gene>
    <name evidence="3" type="ORF">BFJ69_g16656</name>
</gene>
<keyword evidence="1 2" id="KW-1015">Disulfide bond</keyword>
<dbReference type="AlphaFoldDB" id="A0A420MAH4"/>
<organism evidence="3 4">
    <name type="scientific">Fusarium oxysporum</name>
    <name type="common">Fusarium vascular wilt</name>
    <dbReference type="NCBI Taxonomy" id="5507"/>
    <lineage>
        <taxon>Eukaryota</taxon>
        <taxon>Fungi</taxon>
        <taxon>Dikarya</taxon>
        <taxon>Ascomycota</taxon>
        <taxon>Pezizomycotina</taxon>
        <taxon>Sordariomycetes</taxon>
        <taxon>Hypocreomycetidae</taxon>
        <taxon>Hypocreales</taxon>
        <taxon>Nectriaceae</taxon>
        <taxon>Fusarium</taxon>
        <taxon>Fusarium oxysporum species complex</taxon>
    </lineage>
</organism>
<accession>A0A420MAH4</accession>
<proteinExistence type="inferred from homology"/>
<dbReference type="InterPro" id="IPR001338">
    <property type="entry name" value="Class_I_Hydrophobin"/>
</dbReference>
<keyword evidence="2" id="KW-0964">Secreted</keyword>
<sequence>MHPITAIVFLAATVAAGPWIKRFPSLDKMTVAEANDACGDNMIIQCCRSLDNVQTGIAIDNDPELLDYLGIRHQCSELEIDAIGVANQLLNNECQANATCCQISDSAADGGVINASLPCFALSSLL</sequence>
<comment type="caution">
    <text evidence="3">The sequence shown here is derived from an EMBL/GenBank/DDBJ whole genome shotgun (WGS) entry which is preliminary data.</text>
</comment>
<keyword evidence="2" id="KW-0732">Signal</keyword>
<protein>
    <recommendedName>
        <fullName evidence="2">Hydrophobin</fullName>
    </recommendedName>
</protein>